<proteinExistence type="predicted"/>
<sequence>MPTEIGERTLNSIDQLITPYQPSITSKFWPRTHAKMKLSLLFVSLLSAFALAHGPDDDGDELPKGVAPKADVPPKGSLPGPAVPAAKLPGLPKAPVAPAKAPVPPKAPKGAPKAAGGGHSHGGM</sequence>
<feature type="compositionally biased region" description="Low complexity" evidence="1">
    <location>
        <begin position="78"/>
        <end position="100"/>
    </location>
</feature>
<evidence type="ECO:0000256" key="1">
    <source>
        <dbReference type="SAM" id="MobiDB-lite"/>
    </source>
</evidence>
<gene>
    <name evidence="2" type="ORF">EJ08DRAFT_733698</name>
</gene>
<organism evidence="2 3">
    <name type="scientific">Tothia fuscella</name>
    <dbReference type="NCBI Taxonomy" id="1048955"/>
    <lineage>
        <taxon>Eukaryota</taxon>
        <taxon>Fungi</taxon>
        <taxon>Dikarya</taxon>
        <taxon>Ascomycota</taxon>
        <taxon>Pezizomycotina</taxon>
        <taxon>Dothideomycetes</taxon>
        <taxon>Pleosporomycetidae</taxon>
        <taxon>Venturiales</taxon>
        <taxon>Cylindrosympodiaceae</taxon>
        <taxon>Tothia</taxon>
    </lineage>
</organism>
<evidence type="ECO:0000313" key="3">
    <source>
        <dbReference type="Proteomes" id="UP000800235"/>
    </source>
</evidence>
<accession>A0A9P4NT25</accession>
<protein>
    <submittedName>
        <fullName evidence="2">Uncharacterized protein</fullName>
    </submittedName>
</protein>
<reference evidence="2" key="1">
    <citation type="journal article" date="2020" name="Stud. Mycol.">
        <title>101 Dothideomycetes genomes: a test case for predicting lifestyles and emergence of pathogens.</title>
        <authorList>
            <person name="Haridas S."/>
            <person name="Albert R."/>
            <person name="Binder M."/>
            <person name="Bloem J."/>
            <person name="Labutti K."/>
            <person name="Salamov A."/>
            <person name="Andreopoulos B."/>
            <person name="Baker S."/>
            <person name="Barry K."/>
            <person name="Bills G."/>
            <person name="Bluhm B."/>
            <person name="Cannon C."/>
            <person name="Castanera R."/>
            <person name="Culley D."/>
            <person name="Daum C."/>
            <person name="Ezra D."/>
            <person name="Gonzalez J."/>
            <person name="Henrissat B."/>
            <person name="Kuo A."/>
            <person name="Liang C."/>
            <person name="Lipzen A."/>
            <person name="Lutzoni F."/>
            <person name="Magnuson J."/>
            <person name="Mondo S."/>
            <person name="Nolan M."/>
            <person name="Ohm R."/>
            <person name="Pangilinan J."/>
            <person name="Park H.-J."/>
            <person name="Ramirez L."/>
            <person name="Alfaro M."/>
            <person name="Sun H."/>
            <person name="Tritt A."/>
            <person name="Yoshinaga Y."/>
            <person name="Zwiers L.-H."/>
            <person name="Turgeon B."/>
            <person name="Goodwin S."/>
            <person name="Spatafora J."/>
            <person name="Crous P."/>
            <person name="Grigoriev I."/>
        </authorList>
    </citation>
    <scope>NUCLEOTIDE SEQUENCE</scope>
    <source>
        <strain evidence="2">CBS 130266</strain>
    </source>
</reference>
<keyword evidence="3" id="KW-1185">Reference proteome</keyword>
<dbReference type="Proteomes" id="UP000800235">
    <property type="component" value="Unassembled WGS sequence"/>
</dbReference>
<feature type="region of interest" description="Disordered" evidence="1">
    <location>
        <begin position="53"/>
        <end position="124"/>
    </location>
</feature>
<evidence type="ECO:0000313" key="2">
    <source>
        <dbReference type="EMBL" id="KAF2430933.1"/>
    </source>
</evidence>
<dbReference type="EMBL" id="MU007035">
    <property type="protein sequence ID" value="KAF2430933.1"/>
    <property type="molecule type" value="Genomic_DNA"/>
</dbReference>
<dbReference type="AlphaFoldDB" id="A0A9P4NT25"/>
<comment type="caution">
    <text evidence="2">The sequence shown here is derived from an EMBL/GenBank/DDBJ whole genome shotgun (WGS) entry which is preliminary data.</text>
</comment>
<name>A0A9P4NT25_9PEZI</name>
<feature type="compositionally biased region" description="Gly residues" evidence="1">
    <location>
        <begin position="115"/>
        <end position="124"/>
    </location>
</feature>